<protein>
    <submittedName>
        <fullName evidence="1">23251_t:CDS:1</fullName>
    </submittedName>
</protein>
<accession>A0A9N9CBN2</accession>
<proteinExistence type="predicted"/>
<dbReference type="OrthoDB" id="2424986at2759"/>
<dbReference type="EMBL" id="CAJVQA010004221">
    <property type="protein sequence ID" value="CAG8594132.1"/>
    <property type="molecule type" value="Genomic_DNA"/>
</dbReference>
<comment type="caution">
    <text evidence="1">The sequence shown here is derived from an EMBL/GenBank/DDBJ whole genome shotgun (WGS) entry which is preliminary data.</text>
</comment>
<gene>
    <name evidence="1" type="ORF">CPELLU_LOCUS6678</name>
</gene>
<dbReference type="Proteomes" id="UP000789759">
    <property type="component" value="Unassembled WGS sequence"/>
</dbReference>
<sequence length="129" mass="14867">MNEAPLDILTIYEAVEDLPIGQHVLSITNIVCSPKMKYVATWSHRDKLVYRWLITEEKLKFDNHYIIDNSIDAKALIGISDENHIILSVEKNNLYNFGETVIKTGRSYQKPAQISIYSVENGILMEKRK</sequence>
<name>A0A9N9CBN2_9GLOM</name>
<organism evidence="1 2">
    <name type="scientific">Cetraspora pellucida</name>
    <dbReference type="NCBI Taxonomy" id="1433469"/>
    <lineage>
        <taxon>Eukaryota</taxon>
        <taxon>Fungi</taxon>
        <taxon>Fungi incertae sedis</taxon>
        <taxon>Mucoromycota</taxon>
        <taxon>Glomeromycotina</taxon>
        <taxon>Glomeromycetes</taxon>
        <taxon>Diversisporales</taxon>
        <taxon>Gigasporaceae</taxon>
        <taxon>Cetraspora</taxon>
    </lineage>
</organism>
<evidence type="ECO:0000313" key="1">
    <source>
        <dbReference type="EMBL" id="CAG8594132.1"/>
    </source>
</evidence>
<reference evidence="1" key="1">
    <citation type="submission" date="2021-06" db="EMBL/GenBank/DDBJ databases">
        <authorList>
            <person name="Kallberg Y."/>
            <person name="Tangrot J."/>
            <person name="Rosling A."/>
        </authorList>
    </citation>
    <scope>NUCLEOTIDE SEQUENCE</scope>
    <source>
        <strain evidence="1">FL966</strain>
    </source>
</reference>
<keyword evidence="2" id="KW-1185">Reference proteome</keyword>
<evidence type="ECO:0000313" key="2">
    <source>
        <dbReference type="Proteomes" id="UP000789759"/>
    </source>
</evidence>
<dbReference type="AlphaFoldDB" id="A0A9N9CBN2"/>